<feature type="domain" description="Copper amine oxidase-like N-terminal" evidence="1">
    <location>
        <begin position="214"/>
        <end position="317"/>
    </location>
</feature>
<dbReference type="SUPFAM" id="SSF55383">
    <property type="entry name" value="Copper amine oxidase, domain N"/>
    <property type="match status" value="1"/>
</dbReference>
<protein>
    <recommendedName>
        <fullName evidence="1">Copper amine oxidase-like N-terminal domain-containing protein</fullName>
    </recommendedName>
</protein>
<accession>A0A644SUZ3</accession>
<dbReference type="InterPro" id="IPR036582">
    <property type="entry name" value="Mao_N_sf"/>
</dbReference>
<name>A0A644SUZ3_9ZZZZ</name>
<dbReference type="EMBL" id="VSSQ01000007">
    <property type="protein sequence ID" value="MPL58444.1"/>
    <property type="molecule type" value="Genomic_DNA"/>
</dbReference>
<reference evidence="2" key="1">
    <citation type="submission" date="2019-08" db="EMBL/GenBank/DDBJ databases">
        <authorList>
            <person name="Kucharzyk K."/>
            <person name="Murdoch R.W."/>
            <person name="Higgins S."/>
            <person name="Loffler F."/>
        </authorList>
    </citation>
    <scope>NUCLEOTIDE SEQUENCE</scope>
</reference>
<sequence>MKKLLSTILAITMMLSMSIVYAQEEGIISAKPVIERSVHNVISTKGKIKEINKGQVRVFGEGAYSEIVLNIQDSTYILNAQDGTPIPFKELKKSDAITAYYGPSVTRSIPPQGNAIALIVGTPKTGSAGMYMKVAKVEEDRDGSIKVLCTNFDRLVTISPDVFAQTTDIKEGSELIVWYDMMTMSIPAQATATKVVLLHDQADITVHPSAGTIVVNGKELVLSVDDRIESNGNTLMLPLRVIAESQGYNVVWDDETKTVELQNGARTMATMTIGRNTYGKFKMAVQLDYAPEIVNGKTLVPVEFFTDLLQLKVKVNNSHI</sequence>
<gene>
    <name evidence="2" type="ORF">SDC9_03977</name>
</gene>
<dbReference type="Gene3D" id="3.30.457.10">
    <property type="entry name" value="Copper amine oxidase-like, N-terminal domain"/>
    <property type="match status" value="1"/>
</dbReference>
<dbReference type="AlphaFoldDB" id="A0A644SUZ3"/>
<dbReference type="InterPro" id="IPR012854">
    <property type="entry name" value="Cu_amine_oxidase-like_N"/>
</dbReference>
<comment type="caution">
    <text evidence="2">The sequence shown here is derived from an EMBL/GenBank/DDBJ whole genome shotgun (WGS) entry which is preliminary data.</text>
</comment>
<organism evidence="2">
    <name type="scientific">bioreactor metagenome</name>
    <dbReference type="NCBI Taxonomy" id="1076179"/>
    <lineage>
        <taxon>unclassified sequences</taxon>
        <taxon>metagenomes</taxon>
        <taxon>ecological metagenomes</taxon>
    </lineage>
</organism>
<evidence type="ECO:0000259" key="1">
    <source>
        <dbReference type="Pfam" id="PF07833"/>
    </source>
</evidence>
<dbReference type="Pfam" id="PF07833">
    <property type="entry name" value="Cu_amine_oxidN1"/>
    <property type="match status" value="1"/>
</dbReference>
<proteinExistence type="predicted"/>
<evidence type="ECO:0000313" key="2">
    <source>
        <dbReference type="EMBL" id="MPL58444.1"/>
    </source>
</evidence>